<evidence type="ECO:0008006" key="3">
    <source>
        <dbReference type="Google" id="ProtNLM"/>
    </source>
</evidence>
<sequence length="398" mass="44964">MTVYSFSPLADLVVELTDSPNNDLFLVSSTILRIVSPVWRKLLDPDSDFAPLEKATALGKEYPKTRLEGIDTDSLKIVFNILHHQYQSTPRQLSFERLRYIAILADMYNFAIVLLPWAESWILALESKPSGSQGYLQFGYEDSLFIATVFKDVKGSNSIIQNVSRQLIRDLVISMPGESKEDSDPKYSRLNTVTKNREHLDLCLVPEKILRYIREEREKLLSKALFPLWVFTQGMVKLSLHRPTADVKESCQNPDCFAIALGSLLRSIMWSRVRDILMASQFRIPENMSLQIAVQEIGKLKMTTLILERDAASPGWITNLTHNPGTAATAGRLKSLVRELPEDIFLQNHYESTTKHTDGRFATCPLARHLASKQQAATNILESVNCYTVPEETTDASA</sequence>
<dbReference type="AlphaFoldDB" id="A0AAV9V031"/>
<dbReference type="EMBL" id="JAVHNS010000006">
    <property type="protein sequence ID" value="KAK6352420.1"/>
    <property type="molecule type" value="Genomic_DNA"/>
</dbReference>
<keyword evidence="2" id="KW-1185">Reference proteome</keyword>
<organism evidence="1 2">
    <name type="scientific">Orbilia blumenaviensis</name>
    <dbReference type="NCBI Taxonomy" id="1796055"/>
    <lineage>
        <taxon>Eukaryota</taxon>
        <taxon>Fungi</taxon>
        <taxon>Dikarya</taxon>
        <taxon>Ascomycota</taxon>
        <taxon>Pezizomycotina</taxon>
        <taxon>Orbiliomycetes</taxon>
        <taxon>Orbiliales</taxon>
        <taxon>Orbiliaceae</taxon>
        <taxon>Orbilia</taxon>
    </lineage>
</organism>
<reference evidence="1 2" key="1">
    <citation type="submission" date="2019-10" db="EMBL/GenBank/DDBJ databases">
        <authorList>
            <person name="Palmer J.M."/>
        </authorList>
    </citation>
    <scope>NUCLEOTIDE SEQUENCE [LARGE SCALE GENOMIC DNA]</scope>
    <source>
        <strain evidence="1 2">TWF730</strain>
    </source>
</reference>
<evidence type="ECO:0000313" key="1">
    <source>
        <dbReference type="EMBL" id="KAK6352420.1"/>
    </source>
</evidence>
<evidence type="ECO:0000313" key="2">
    <source>
        <dbReference type="Proteomes" id="UP001373714"/>
    </source>
</evidence>
<name>A0AAV9V031_9PEZI</name>
<accession>A0AAV9V031</accession>
<dbReference type="Proteomes" id="UP001373714">
    <property type="component" value="Unassembled WGS sequence"/>
</dbReference>
<protein>
    <recommendedName>
        <fullName evidence="3">BTB domain-containing protein</fullName>
    </recommendedName>
</protein>
<proteinExistence type="predicted"/>
<comment type="caution">
    <text evidence="1">The sequence shown here is derived from an EMBL/GenBank/DDBJ whole genome shotgun (WGS) entry which is preliminary data.</text>
</comment>
<gene>
    <name evidence="1" type="ORF">TWF730_009247</name>
</gene>